<sequence>MAGTRCPTGPLIVRVLEGHGVEETSSGTELDHADTPAYSCGSAAVAR</sequence>
<dbReference type="Proteomes" id="UP000572007">
    <property type="component" value="Unassembled WGS sequence"/>
</dbReference>
<keyword evidence="2" id="KW-1185">Reference proteome</keyword>
<evidence type="ECO:0000313" key="1">
    <source>
        <dbReference type="EMBL" id="NKX86380.1"/>
    </source>
</evidence>
<name>A0A846W0K9_9NOCA</name>
<gene>
    <name evidence="1" type="ORF">HGA10_03495</name>
</gene>
<organism evidence="1 2">
    <name type="scientific">Nocardia coubleae</name>
    <dbReference type="NCBI Taxonomy" id="356147"/>
    <lineage>
        <taxon>Bacteria</taxon>
        <taxon>Bacillati</taxon>
        <taxon>Actinomycetota</taxon>
        <taxon>Actinomycetes</taxon>
        <taxon>Mycobacteriales</taxon>
        <taxon>Nocardiaceae</taxon>
        <taxon>Nocardia</taxon>
    </lineage>
</organism>
<dbReference type="AlphaFoldDB" id="A0A846W0K9"/>
<comment type="caution">
    <text evidence="1">The sequence shown here is derived from an EMBL/GenBank/DDBJ whole genome shotgun (WGS) entry which is preliminary data.</text>
</comment>
<evidence type="ECO:0000313" key="2">
    <source>
        <dbReference type="Proteomes" id="UP000572007"/>
    </source>
</evidence>
<protein>
    <submittedName>
        <fullName evidence="1">Uncharacterized protein</fullName>
    </submittedName>
</protein>
<accession>A0A846W0K9</accession>
<reference evidence="1 2" key="1">
    <citation type="submission" date="2020-04" db="EMBL/GenBank/DDBJ databases">
        <title>MicrobeNet Type strains.</title>
        <authorList>
            <person name="Nicholson A.C."/>
        </authorList>
    </citation>
    <scope>NUCLEOTIDE SEQUENCE [LARGE SCALE GENOMIC DNA]</scope>
    <source>
        <strain evidence="1 2">DSM 44960</strain>
    </source>
</reference>
<proteinExistence type="predicted"/>
<dbReference type="EMBL" id="JAAXOM010000001">
    <property type="protein sequence ID" value="NKX86380.1"/>
    <property type="molecule type" value="Genomic_DNA"/>
</dbReference>
<dbReference type="RefSeq" id="WP_157104663.1">
    <property type="nucleotide sequence ID" value="NZ_JAAXOM010000001.1"/>
</dbReference>